<protein>
    <submittedName>
        <fullName evidence="2">Zn-dependent dipeptidase</fullName>
    </submittedName>
</protein>
<dbReference type="eggNOG" id="COG2355">
    <property type="taxonomic scope" value="Bacteria"/>
</dbReference>
<keyword evidence="3" id="KW-1185">Reference proteome</keyword>
<dbReference type="STRING" id="204669.Acid345_4039"/>
<evidence type="ECO:0000256" key="1">
    <source>
        <dbReference type="SAM" id="MobiDB-lite"/>
    </source>
</evidence>
<gene>
    <name evidence="2" type="ordered locus">Acid345_4039</name>
</gene>
<dbReference type="EMBL" id="CP000360">
    <property type="protein sequence ID" value="ABF43039.1"/>
    <property type="molecule type" value="Genomic_DNA"/>
</dbReference>
<dbReference type="EnsemblBacteria" id="ABF43039">
    <property type="protein sequence ID" value="ABF43039"/>
    <property type="gene ID" value="Acid345_4039"/>
</dbReference>
<accession>Q1IJB1</accession>
<name>Q1IJB1_KORVE</name>
<dbReference type="Proteomes" id="UP000002432">
    <property type="component" value="Chromosome"/>
</dbReference>
<dbReference type="RefSeq" id="WP_011524838.1">
    <property type="nucleotide sequence ID" value="NC_008009.1"/>
</dbReference>
<sequence>MIKKLTWISAILVLLLGSGILAATQLVETRYNKVRTPPPYSVKSELHQSLFIADLHADSLLWGRDLLKRSTIGHVDLPRLQEANVSLQVFTVVTTAPRRLNVNQNSSETVRTLTSSGRWPSPSTGRQTLGTAPNNARCTRQLASTNSKRNRMALS</sequence>
<proteinExistence type="predicted"/>
<dbReference type="KEGG" id="aba:Acid345_4039"/>
<evidence type="ECO:0000313" key="3">
    <source>
        <dbReference type="Proteomes" id="UP000002432"/>
    </source>
</evidence>
<reference evidence="2 3" key="1">
    <citation type="journal article" date="2009" name="Appl. Environ. Microbiol.">
        <title>Three genomes from the phylum Acidobacteria provide insight into the lifestyles of these microorganisms in soils.</title>
        <authorList>
            <person name="Ward N.L."/>
            <person name="Challacombe J.F."/>
            <person name="Janssen P.H."/>
            <person name="Henrissat B."/>
            <person name="Coutinho P.M."/>
            <person name="Wu M."/>
            <person name="Xie G."/>
            <person name="Haft D.H."/>
            <person name="Sait M."/>
            <person name="Badger J."/>
            <person name="Barabote R.D."/>
            <person name="Bradley B."/>
            <person name="Brettin T.S."/>
            <person name="Brinkac L.M."/>
            <person name="Bruce D."/>
            <person name="Creasy T."/>
            <person name="Daugherty S.C."/>
            <person name="Davidsen T.M."/>
            <person name="DeBoy R.T."/>
            <person name="Detter J.C."/>
            <person name="Dodson R.J."/>
            <person name="Durkin A.S."/>
            <person name="Ganapathy A."/>
            <person name="Gwinn-Giglio M."/>
            <person name="Han C.S."/>
            <person name="Khouri H."/>
            <person name="Kiss H."/>
            <person name="Kothari S.P."/>
            <person name="Madupu R."/>
            <person name="Nelson K.E."/>
            <person name="Nelson W.C."/>
            <person name="Paulsen I."/>
            <person name="Penn K."/>
            <person name="Ren Q."/>
            <person name="Rosovitz M.J."/>
            <person name="Selengut J.D."/>
            <person name="Shrivastava S."/>
            <person name="Sullivan S.A."/>
            <person name="Tapia R."/>
            <person name="Thompson L.S."/>
            <person name="Watkins K.L."/>
            <person name="Yang Q."/>
            <person name="Yu C."/>
            <person name="Zafar N."/>
            <person name="Zhou L."/>
            <person name="Kuske C.R."/>
        </authorList>
    </citation>
    <scope>NUCLEOTIDE SEQUENCE [LARGE SCALE GENOMIC DNA]</scope>
    <source>
        <strain evidence="2 3">Ellin345</strain>
    </source>
</reference>
<dbReference type="AlphaFoldDB" id="Q1IJB1"/>
<dbReference type="HOGENOM" id="CLU_1693199_0_0_0"/>
<feature type="region of interest" description="Disordered" evidence="1">
    <location>
        <begin position="104"/>
        <end position="134"/>
    </location>
</feature>
<evidence type="ECO:0000313" key="2">
    <source>
        <dbReference type="EMBL" id="ABF43039.1"/>
    </source>
</evidence>
<dbReference type="SUPFAM" id="SSF51556">
    <property type="entry name" value="Metallo-dependent hydrolases"/>
    <property type="match status" value="1"/>
</dbReference>
<dbReference type="InterPro" id="IPR032466">
    <property type="entry name" value="Metal_Hydrolase"/>
</dbReference>
<organism evidence="2 3">
    <name type="scientific">Koribacter versatilis (strain Ellin345)</name>
    <dbReference type="NCBI Taxonomy" id="204669"/>
    <lineage>
        <taxon>Bacteria</taxon>
        <taxon>Pseudomonadati</taxon>
        <taxon>Acidobacteriota</taxon>
        <taxon>Terriglobia</taxon>
        <taxon>Terriglobales</taxon>
        <taxon>Candidatus Korobacteraceae</taxon>
        <taxon>Candidatus Korobacter</taxon>
    </lineage>
</organism>
<dbReference type="Gene3D" id="3.20.20.140">
    <property type="entry name" value="Metal-dependent hydrolases"/>
    <property type="match status" value="1"/>
</dbReference>